<dbReference type="PANTHER" id="PTHR34584:SF1">
    <property type="entry name" value="NA(+)_H(+) ANTIPORTER SUBUNIT E1"/>
    <property type="match status" value="1"/>
</dbReference>
<evidence type="ECO:0000256" key="2">
    <source>
        <dbReference type="ARBA" id="ARBA00006228"/>
    </source>
</evidence>
<keyword evidence="5" id="KW-1133">Transmembrane helix</keyword>
<evidence type="ECO:0000256" key="6">
    <source>
        <dbReference type="ARBA" id="ARBA00023136"/>
    </source>
</evidence>
<dbReference type="InterPro" id="IPR002758">
    <property type="entry name" value="Cation_antiport_E"/>
</dbReference>
<dbReference type="AlphaFoldDB" id="A0A4R4DUP1"/>
<accession>A0A4R4DUP1</accession>
<dbReference type="GO" id="GO:0005886">
    <property type="term" value="C:plasma membrane"/>
    <property type="evidence" value="ECO:0007669"/>
    <property type="project" value="UniProtKB-SubCell"/>
</dbReference>
<evidence type="ECO:0000256" key="3">
    <source>
        <dbReference type="ARBA" id="ARBA00022475"/>
    </source>
</evidence>
<organism evidence="7 8">
    <name type="scientific">Roseicella aquatilis</name>
    <dbReference type="NCBI Taxonomy" id="2527868"/>
    <lineage>
        <taxon>Bacteria</taxon>
        <taxon>Pseudomonadati</taxon>
        <taxon>Pseudomonadota</taxon>
        <taxon>Alphaproteobacteria</taxon>
        <taxon>Acetobacterales</taxon>
        <taxon>Roseomonadaceae</taxon>
        <taxon>Roseicella</taxon>
    </lineage>
</organism>
<evidence type="ECO:0000256" key="5">
    <source>
        <dbReference type="ARBA" id="ARBA00022989"/>
    </source>
</evidence>
<dbReference type="PANTHER" id="PTHR34584">
    <property type="entry name" value="NA(+)/H(+) ANTIPORTER SUBUNIT E1"/>
    <property type="match status" value="1"/>
</dbReference>
<protein>
    <submittedName>
        <fullName evidence="7">Sodium:proton antiporter</fullName>
    </submittedName>
</protein>
<evidence type="ECO:0000313" key="8">
    <source>
        <dbReference type="Proteomes" id="UP000295023"/>
    </source>
</evidence>
<dbReference type="GO" id="GO:0008324">
    <property type="term" value="F:monoatomic cation transmembrane transporter activity"/>
    <property type="evidence" value="ECO:0007669"/>
    <property type="project" value="InterPro"/>
</dbReference>
<gene>
    <name evidence="7" type="ORF">EXY23_05505</name>
</gene>
<comment type="similarity">
    <text evidence="2">Belongs to the CPA3 antiporters (TC 2.A.63) subunit E family.</text>
</comment>
<proteinExistence type="inferred from homology"/>
<dbReference type="RefSeq" id="WP_132285420.1">
    <property type="nucleotide sequence ID" value="NZ_SKBM01000004.1"/>
</dbReference>
<reference evidence="7 8" key="1">
    <citation type="submission" date="2019-03" db="EMBL/GenBank/DDBJ databases">
        <title>Paracraurococcus aquatilis NE82 genome sequence.</title>
        <authorList>
            <person name="Zhao Y."/>
            <person name="Du Z."/>
        </authorList>
    </citation>
    <scope>NUCLEOTIDE SEQUENCE [LARGE SCALE GENOMIC DNA]</scope>
    <source>
        <strain evidence="7 8">NE82</strain>
    </source>
</reference>
<keyword evidence="4" id="KW-0812">Transmembrane</keyword>
<comment type="caution">
    <text evidence="7">The sequence shown here is derived from an EMBL/GenBank/DDBJ whole genome shotgun (WGS) entry which is preliminary data.</text>
</comment>
<dbReference type="OrthoDB" id="9807187at2"/>
<dbReference type="Pfam" id="PF01899">
    <property type="entry name" value="MNHE"/>
    <property type="match status" value="1"/>
</dbReference>
<name>A0A4R4DUP1_9PROT</name>
<evidence type="ECO:0000256" key="1">
    <source>
        <dbReference type="ARBA" id="ARBA00004651"/>
    </source>
</evidence>
<sequence>MAGVGRFAAFLGLWLVLSGSDPAGLVVGLAAAALAARISLRLLPPAGGAVRPGAVLRLGLLLLRDSLAAGLDIARRALDPRLPIRPGLVPVPLRLSSGRDAFRLVASLQPGTLPVGMNAEGRLLVHALDTRLPVAAEAGRTEALVAAALGRDAPHG</sequence>
<dbReference type="EMBL" id="SKBM01000004">
    <property type="protein sequence ID" value="TCZ64834.1"/>
    <property type="molecule type" value="Genomic_DNA"/>
</dbReference>
<comment type="subcellular location">
    <subcellularLocation>
        <location evidence="1">Cell membrane</location>
        <topology evidence="1">Multi-pass membrane protein</topology>
    </subcellularLocation>
</comment>
<evidence type="ECO:0000256" key="4">
    <source>
        <dbReference type="ARBA" id="ARBA00022692"/>
    </source>
</evidence>
<keyword evidence="6" id="KW-0472">Membrane</keyword>
<evidence type="ECO:0000313" key="7">
    <source>
        <dbReference type="EMBL" id="TCZ64834.1"/>
    </source>
</evidence>
<dbReference type="Proteomes" id="UP000295023">
    <property type="component" value="Unassembled WGS sequence"/>
</dbReference>
<keyword evidence="3" id="KW-1003">Cell membrane</keyword>
<keyword evidence="8" id="KW-1185">Reference proteome</keyword>